<dbReference type="Proteomes" id="UP000186292">
    <property type="component" value="Unassembled WGS sequence"/>
</dbReference>
<sequence>MIRVFAALFPSDEAKEHLVTALRPIRDFSRQEIRWTDPDNWHLTLAFYGDQPNEASAIRAHLVQIAAFRPPLSLHLSGAGAFENRTLWTGVGGDTDNLRTLMAESADPTVDVRPRQRAHLTIGRTGRRSHDPYAVPDIVRALSVYRGPDFTADEICLVQSHLGQGRAGGSRYEILERFELR</sequence>
<dbReference type="PANTHER" id="PTHR35561:SF1">
    <property type="entry name" value="RNA 2',3'-CYCLIC PHOSPHODIESTERASE"/>
    <property type="match status" value="1"/>
</dbReference>
<organism evidence="4 5">
    <name type="scientific">Corynebacterium appendicis CIP 107643</name>
    <dbReference type="NCBI Taxonomy" id="1161099"/>
    <lineage>
        <taxon>Bacteria</taxon>
        <taxon>Bacillati</taxon>
        <taxon>Actinomycetota</taxon>
        <taxon>Actinomycetes</taxon>
        <taxon>Mycobacteriales</taxon>
        <taxon>Corynebacteriaceae</taxon>
        <taxon>Corynebacterium</taxon>
    </lineage>
</organism>
<dbReference type="GO" id="GO:0008664">
    <property type="term" value="F:RNA 2',3'-cyclic 3'-phosphodiesterase activity"/>
    <property type="evidence" value="ECO:0007669"/>
    <property type="project" value="UniProtKB-EC"/>
</dbReference>
<dbReference type="SUPFAM" id="SSF55144">
    <property type="entry name" value="LigT-like"/>
    <property type="match status" value="1"/>
</dbReference>
<dbReference type="InterPro" id="IPR009097">
    <property type="entry name" value="Cyclic_Pdiesterase"/>
</dbReference>
<dbReference type="InterPro" id="IPR014051">
    <property type="entry name" value="Phosphoesterase_HXTX"/>
</dbReference>
<dbReference type="NCBIfam" id="TIGR02258">
    <property type="entry name" value="2_5_ligase"/>
    <property type="match status" value="1"/>
</dbReference>
<dbReference type="GO" id="GO:0016874">
    <property type="term" value="F:ligase activity"/>
    <property type="evidence" value="ECO:0007669"/>
    <property type="project" value="UniProtKB-KW"/>
</dbReference>
<dbReference type="AlphaFoldDB" id="A0A1N7JKS1"/>
<feature type="active site" description="Proton donor" evidence="2">
    <location>
        <position position="42"/>
    </location>
</feature>
<accession>A0A1N7JKS1</accession>
<reference evidence="5" key="1">
    <citation type="submission" date="2017-01" db="EMBL/GenBank/DDBJ databases">
        <authorList>
            <person name="Varghese N."/>
            <person name="Submissions S."/>
        </authorList>
    </citation>
    <scope>NUCLEOTIDE SEQUENCE [LARGE SCALE GENOMIC DNA]</scope>
    <source>
        <strain evidence="5">DSM 44531</strain>
    </source>
</reference>
<comment type="catalytic activity">
    <reaction evidence="2">
        <text>a 3'-end 2',3'-cyclophospho-ribonucleotide-RNA + H2O = a 3'-end 2'-phospho-ribonucleotide-RNA + H(+)</text>
        <dbReference type="Rhea" id="RHEA:11828"/>
        <dbReference type="Rhea" id="RHEA-COMP:10464"/>
        <dbReference type="Rhea" id="RHEA-COMP:17353"/>
        <dbReference type="ChEBI" id="CHEBI:15377"/>
        <dbReference type="ChEBI" id="CHEBI:15378"/>
        <dbReference type="ChEBI" id="CHEBI:83064"/>
        <dbReference type="ChEBI" id="CHEBI:173113"/>
        <dbReference type="EC" id="3.1.4.58"/>
    </reaction>
</comment>
<dbReference type="Gene3D" id="3.90.1140.10">
    <property type="entry name" value="Cyclic phosphodiesterase"/>
    <property type="match status" value="1"/>
</dbReference>
<protein>
    <recommendedName>
        <fullName evidence="2">RNA 2',3'-cyclic phosphodiesterase</fullName>
        <shortName evidence="2">RNA 2',3'-CPDase</shortName>
        <ecNumber evidence="2">3.1.4.58</ecNumber>
    </recommendedName>
</protein>
<dbReference type="EMBL" id="FTOF01000009">
    <property type="protein sequence ID" value="SIS49846.1"/>
    <property type="molecule type" value="Genomic_DNA"/>
</dbReference>
<name>A0A1N7JKS1_9CORY</name>
<dbReference type="RefSeq" id="WP_076599547.1">
    <property type="nucleotide sequence ID" value="NZ_CP046976.1"/>
</dbReference>
<proteinExistence type="inferred from homology"/>
<dbReference type="InterPro" id="IPR004175">
    <property type="entry name" value="RNA_CPDase"/>
</dbReference>
<evidence type="ECO:0000313" key="4">
    <source>
        <dbReference type="EMBL" id="SIS49846.1"/>
    </source>
</evidence>
<evidence type="ECO:0000256" key="2">
    <source>
        <dbReference type="HAMAP-Rule" id="MF_01940"/>
    </source>
</evidence>
<evidence type="ECO:0000313" key="5">
    <source>
        <dbReference type="Proteomes" id="UP000186292"/>
    </source>
</evidence>
<dbReference type="Pfam" id="PF02834">
    <property type="entry name" value="LigT_PEase"/>
    <property type="match status" value="1"/>
</dbReference>
<keyword evidence="5" id="KW-1185">Reference proteome</keyword>
<dbReference type="GO" id="GO:0004113">
    <property type="term" value="F:2',3'-cyclic-nucleotide 3'-phosphodiesterase activity"/>
    <property type="evidence" value="ECO:0007669"/>
    <property type="project" value="InterPro"/>
</dbReference>
<evidence type="ECO:0000259" key="3">
    <source>
        <dbReference type="Pfam" id="PF02834"/>
    </source>
</evidence>
<evidence type="ECO:0000256" key="1">
    <source>
        <dbReference type="ARBA" id="ARBA00022801"/>
    </source>
</evidence>
<feature type="active site" description="Proton acceptor" evidence="2">
    <location>
        <position position="119"/>
    </location>
</feature>
<gene>
    <name evidence="4" type="ORF">SAMN05444817_10930</name>
</gene>
<feature type="short sequence motif" description="HXTX 1" evidence="2">
    <location>
        <begin position="42"/>
        <end position="45"/>
    </location>
</feature>
<dbReference type="STRING" id="1161099.SAMN05444817_10930"/>
<comment type="similarity">
    <text evidence="2">Belongs to the 2H phosphoesterase superfamily. ThpR family.</text>
</comment>
<dbReference type="HAMAP" id="MF_01940">
    <property type="entry name" value="RNA_CPDase"/>
    <property type="match status" value="1"/>
</dbReference>
<feature type="short sequence motif" description="HXTX 2" evidence="2">
    <location>
        <begin position="119"/>
        <end position="122"/>
    </location>
</feature>
<dbReference type="OrthoDB" id="9787070at2"/>
<feature type="domain" description="Phosphoesterase HXTX" evidence="3">
    <location>
        <begin position="9"/>
        <end position="85"/>
    </location>
</feature>
<comment type="function">
    <text evidence="2">Hydrolyzes RNA 2',3'-cyclic phosphodiester to an RNA 2'-phosphomonoester.</text>
</comment>
<keyword evidence="1 2" id="KW-0378">Hydrolase</keyword>
<dbReference type="PANTHER" id="PTHR35561">
    <property type="entry name" value="RNA 2',3'-CYCLIC PHOSPHODIESTERASE"/>
    <property type="match status" value="1"/>
</dbReference>
<keyword evidence="4" id="KW-0436">Ligase</keyword>
<dbReference type="EC" id="3.1.4.58" evidence="2"/>